<dbReference type="Proteomes" id="UP000499080">
    <property type="component" value="Unassembled WGS sequence"/>
</dbReference>
<dbReference type="EMBL" id="BGPR01010170">
    <property type="protein sequence ID" value="GBN44633.1"/>
    <property type="molecule type" value="Genomic_DNA"/>
</dbReference>
<comment type="caution">
    <text evidence="1">The sequence shown here is derived from an EMBL/GenBank/DDBJ whole genome shotgun (WGS) entry which is preliminary data.</text>
</comment>
<accession>A0A4Y2P112</accession>
<keyword evidence="2" id="KW-1185">Reference proteome</keyword>
<protein>
    <submittedName>
        <fullName evidence="1">Uncharacterized protein</fullName>
    </submittedName>
</protein>
<sequence length="86" mass="9695">MIISSKLTPTTMYFLLCFLPLPTRQYSCRIFNGLPDSTFSSEAGASNCNSRDYHAFEDIVKKSEGDDEDDYDYIVSNSELENCASD</sequence>
<dbReference type="AlphaFoldDB" id="A0A4Y2P112"/>
<name>A0A4Y2P112_ARAVE</name>
<evidence type="ECO:0000313" key="1">
    <source>
        <dbReference type="EMBL" id="GBN44633.1"/>
    </source>
</evidence>
<reference evidence="1 2" key="1">
    <citation type="journal article" date="2019" name="Sci. Rep.">
        <title>Orb-weaving spider Araneus ventricosus genome elucidates the spidroin gene catalogue.</title>
        <authorList>
            <person name="Kono N."/>
            <person name="Nakamura H."/>
            <person name="Ohtoshi R."/>
            <person name="Moran D.A.P."/>
            <person name="Shinohara A."/>
            <person name="Yoshida Y."/>
            <person name="Fujiwara M."/>
            <person name="Mori M."/>
            <person name="Tomita M."/>
            <person name="Arakawa K."/>
        </authorList>
    </citation>
    <scope>NUCLEOTIDE SEQUENCE [LARGE SCALE GENOMIC DNA]</scope>
</reference>
<organism evidence="1 2">
    <name type="scientific">Araneus ventricosus</name>
    <name type="common">Orbweaver spider</name>
    <name type="synonym">Epeira ventricosa</name>
    <dbReference type="NCBI Taxonomy" id="182803"/>
    <lineage>
        <taxon>Eukaryota</taxon>
        <taxon>Metazoa</taxon>
        <taxon>Ecdysozoa</taxon>
        <taxon>Arthropoda</taxon>
        <taxon>Chelicerata</taxon>
        <taxon>Arachnida</taxon>
        <taxon>Araneae</taxon>
        <taxon>Araneomorphae</taxon>
        <taxon>Entelegynae</taxon>
        <taxon>Araneoidea</taxon>
        <taxon>Araneidae</taxon>
        <taxon>Araneus</taxon>
    </lineage>
</organism>
<proteinExistence type="predicted"/>
<gene>
    <name evidence="1" type="ORF">AVEN_146227_1</name>
</gene>
<evidence type="ECO:0000313" key="2">
    <source>
        <dbReference type="Proteomes" id="UP000499080"/>
    </source>
</evidence>